<dbReference type="SUPFAM" id="SSF55347">
    <property type="entry name" value="Glyceraldehyde-3-phosphate dehydrogenase-like, C-terminal domain"/>
    <property type="match status" value="1"/>
</dbReference>
<dbReference type="AlphaFoldDB" id="A0A0E9LXW6"/>
<dbReference type="InterPro" id="IPR000683">
    <property type="entry name" value="Gfo/Idh/MocA-like_OxRdtase_N"/>
</dbReference>
<evidence type="ECO:0000313" key="4">
    <source>
        <dbReference type="Proteomes" id="UP000032900"/>
    </source>
</evidence>
<reference evidence="3 4" key="1">
    <citation type="journal article" date="2015" name="Microbes Environ.">
        <title>Distribution and evolution of nitrogen fixation genes in the phylum bacteroidetes.</title>
        <authorList>
            <person name="Inoue J."/>
            <person name="Oshima K."/>
            <person name="Suda W."/>
            <person name="Sakamoto M."/>
            <person name="Iino T."/>
            <person name="Noda S."/>
            <person name="Hongoh Y."/>
            <person name="Hattori M."/>
            <person name="Ohkuma M."/>
        </authorList>
    </citation>
    <scope>NUCLEOTIDE SEQUENCE [LARGE SCALE GENOMIC DNA]</scope>
    <source>
        <strain evidence="3">JCM 15548</strain>
    </source>
</reference>
<dbReference type="InterPro" id="IPR036291">
    <property type="entry name" value="NAD(P)-bd_dom_sf"/>
</dbReference>
<organism evidence="3 4">
    <name type="scientific">Geofilum rubicundum JCM 15548</name>
    <dbReference type="NCBI Taxonomy" id="1236989"/>
    <lineage>
        <taxon>Bacteria</taxon>
        <taxon>Pseudomonadati</taxon>
        <taxon>Bacteroidota</taxon>
        <taxon>Bacteroidia</taxon>
        <taxon>Marinilabiliales</taxon>
        <taxon>Marinilabiliaceae</taxon>
        <taxon>Geofilum</taxon>
    </lineage>
</organism>
<dbReference type="Proteomes" id="UP000032900">
    <property type="component" value="Unassembled WGS sequence"/>
</dbReference>
<evidence type="ECO:0000259" key="2">
    <source>
        <dbReference type="Pfam" id="PF02894"/>
    </source>
</evidence>
<dbReference type="STRING" id="1236989.JCM15548_12401"/>
<comment type="caution">
    <text evidence="3">The sequence shown here is derived from an EMBL/GenBank/DDBJ whole genome shotgun (WGS) entry which is preliminary data.</text>
</comment>
<dbReference type="SUPFAM" id="SSF51735">
    <property type="entry name" value="NAD(P)-binding Rossmann-fold domains"/>
    <property type="match status" value="1"/>
</dbReference>
<name>A0A0E9LXW6_9BACT</name>
<dbReference type="Gene3D" id="3.30.360.10">
    <property type="entry name" value="Dihydrodipicolinate Reductase, domain 2"/>
    <property type="match status" value="1"/>
</dbReference>
<dbReference type="InterPro" id="IPR051450">
    <property type="entry name" value="Gfo/Idh/MocA_Oxidoreductases"/>
</dbReference>
<keyword evidence="4" id="KW-1185">Reference proteome</keyword>
<evidence type="ECO:0000313" key="3">
    <source>
        <dbReference type="EMBL" id="GAO30148.1"/>
    </source>
</evidence>
<protein>
    <recommendedName>
        <fullName evidence="5">Myo-inositol 2-dehydrogenase 1</fullName>
    </recommendedName>
</protein>
<dbReference type="InterPro" id="IPR004104">
    <property type="entry name" value="Gfo/Idh/MocA-like_OxRdtase_C"/>
</dbReference>
<evidence type="ECO:0008006" key="5">
    <source>
        <dbReference type="Google" id="ProtNLM"/>
    </source>
</evidence>
<proteinExistence type="predicted"/>
<dbReference type="Pfam" id="PF01408">
    <property type="entry name" value="GFO_IDH_MocA"/>
    <property type="match status" value="1"/>
</dbReference>
<sequence length="432" mass="49349">MVNSAAAMPSAPQSAKGPKRKFALVGTGIRGVNMFGQNLVRDYGAYIELVGLCDTNPGRLEFADGYIGAGCPTFTDLEKMIQQTKPEVLIVTTEDRYHHEVIIKGMEMGCDIITEKPLTIDEEKAQAILDAEKRTGRHIIVTFNYRYPPYRAKMKELLMSGLVGDINTVDFHWNIHHSHLMYYMQRWHGERDRGGTLWVHKATHHFDMVNWFLNSEPRQVFAYGSLDRFGKKGPYRGENCRNCAFTSECPYYWDINKNEFLKALYVDNEHHDGYIRDNCVFRENIDIYEKHAAVVKYMNGTLLNYSLTGDTDYDGYWIAFNGTKGRLEARIEGYPGKGFAEMTFTPIDRYTNEKPRIFRIDYVREGHWGGDTLMMDKLFKDPDMPDPLNQQASLRDGVMSVLTGIAARKSIETGGPVDIKGLTSLEPRLTIV</sequence>
<gene>
    <name evidence="3" type="ORF">JCM15548_12401</name>
</gene>
<dbReference type="Pfam" id="PF02894">
    <property type="entry name" value="GFO_IDH_MocA_C"/>
    <property type="match status" value="1"/>
</dbReference>
<evidence type="ECO:0000259" key="1">
    <source>
        <dbReference type="Pfam" id="PF01408"/>
    </source>
</evidence>
<accession>A0A0E9LXW6</accession>
<dbReference type="EMBL" id="BAZW01000018">
    <property type="protein sequence ID" value="GAO30148.1"/>
    <property type="molecule type" value="Genomic_DNA"/>
</dbReference>
<dbReference type="PANTHER" id="PTHR43377">
    <property type="entry name" value="BILIVERDIN REDUCTASE A"/>
    <property type="match status" value="1"/>
</dbReference>
<feature type="domain" description="Gfo/Idh/MocA-like oxidoreductase C-terminal" evidence="2">
    <location>
        <begin position="155"/>
        <end position="419"/>
    </location>
</feature>
<dbReference type="PANTHER" id="PTHR43377:SF2">
    <property type="entry name" value="BINDING ROSSMANN FOLD OXIDOREDUCTASE, PUTATIVE (AFU_ORTHOLOGUE AFUA_4G00560)-RELATED"/>
    <property type="match status" value="1"/>
</dbReference>
<feature type="domain" description="Gfo/Idh/MocA-like oxidoreductase N-terminal" evidence="1">
    <location>
        <begin position="21"/>
        <end position="142"/>
    </location>
</feature>
<dbReference type="GO" id="GO:0000166">
    <property type="term" value="F:nucleotide binding"/>
    <property type="evidence" value="ECO:0007669"/>
    <property type="project" value="InterPro"/>
</dbReference>
<dbReference type="Gene3D" id="3.40.50.720">
    <property type="entry name" value="NAD(P)-binding Rossmann-like Domain"/>
    <property type="match status" value="1"/>
</dbReference>